<reference evidence="1 2" key="1">
    <citation type="submission" date="2015-08" db="EMBL/GenBank/DDBJ databases">
        <authorList>
            <person name="Varghese N."/>
        </authorList>
    </citation>
    <scope>NUCLEOTIDE SEQUENCE [LARGE SCALE GENOMIC DNA]</scope>
    <source>
        <strain evidence="1 2">DSM 18167</strain>
    </source>
</reference>
<comment type="caution">
    <text evidence="1">The sequence shown here is derived from an EMBL/GenBank/DDBJ whole genome shotgun (WGS) entry which is preliminary data.</text>
</comment>
<keyword evidence="2" id="KW-1185">Reference proteome</keyword>
<sequence>MTDRPIPFSPLMVRAILREIEQPGTGKTQTRRYLTGACDDPPAFIADGVVTALDANDRSYRWPRTHGVGDRLWVKEAWRTGRAYDDLSPSEMGGEEPIQYEAGPTRLPLQDGRYRHARFMPRWASRITLLVTDVRVERLQDISEDDAEAEGWPAPQDRAKTGIAEVRDAYPIGWYAALWESLHGPGSWEANPFVAVYGFRPVLANIDNMEAADG</sequence>
<name>A0ABP2ACZ3_9HYPH</name>
<gene>
    <name evidence="1" type="ORF">Ga0061061_11629</name>
</gene>
<accession>A0ABP2ACZ3</accession>
<dbReference type="RefSeq" id="WP_072249617.1">
    <property type="nucleotide sequence ID" value="NZ_CYHC01000016.1"/>
</dbReference>
<evidence type="ECO:0000313" key="2">
    <source>
        <dbReference type="Proteomes" id="UP000182178"/>
    </source>
</evidence>
<evidence type="ECO:0000313" key="1">
    <source>
        <dbReference type="EMBL" id="CUA90880.1"/>
    </source>
</evidence>
<dbReference type="Proteomes" id="UP000182178">
    <property type="component" value="Unassembled WGS sequence"/>
</dbReference>
<dbReference type="EMBL" id="CYHC01000016">
    <property type="protein sequence ID" value="CUA90880.1"/>
    <property type="molecule type" value="Genomic_DNA"/>
</dbReference>
<proteinExistence type="predicted"/>
<protein>
    <submittedName>
        <fullName evidence="1">Uncharacterized protein</fullName>
    </submittedName>
</protein>
<organism evidence="1 2">
    <name type="scientific">Chelatococcus sambhunathii</name>
    <dbReference type="NCBI Taxonomy" id="363953"/>
    <lineage>
        <taxon>Bacteria</taxon>
        <taxon>Pseudomonadati</taxon>
        <taxon>Pseudomonadota</taxon>
        <taxon>Alphaproteobacteria</taxon>
        <taxon>Hyphomicrobiales</taxon>
        <taxon>Chelatococcaceae</taxon>
        <taxon>Chelatococcus</taxon>
    </lineage>
</organism>